<name>A0A8J7QIT0_9BACT</name>
<keyword evidence="2" id="KW-1185">Reference proteome</keyword>
<dbReference type="Pfam" id="PF05019">
    <property type="entry name" value="Coq4"/>
    <property type="match status" value="1"/>
</dbReference>
<reference evidence="1" key="1">
    <citation type="submission" date="2021-03" db="EMBL/GenBank/DDBJ databases">
        <authorList>
            <person name="Wang G."/>
        </authorList>
    </citation>
    <scope>NUCLEOTIDE SEQUENCE</scope>
    <source>
        <strain evidence="1">KCTC 12899</strain>
    </source>
</reference>
<organism evidence="1 2">
    <name type="scientific">Acanthopleuribacter pedis</name>
    <dbReference type="NCBI Taxonomy" id="442870"/>
    <lineage>
        <taxon>Bacteria</taxon>
        <taxon>Pseudomonadati</taxon>
        <taxon>Acidobacteriota</taxon>
        <taxon>Holophagae</taxon>
        <taxon>Acanthopleuribacterales</taxon>
        <taxon>Acanthopleuribacteraceae</taxon>
        <taxon>Acanthopleuribacter</taxon>
    </lineage>
</organism>
<dbReference type="GO" id="GO:0006744">
    <property type="term" value="P:ubiquinone biosynthetic process"/>
    <property type="evidence" value="ECO:0007669"/>
    <property type="project" value="InterPro"/>
</dbReference>
<accession>A0A8J7QIT0</accession>
<dbReference type="InterPro" id="IPR007715">
    <property type="entry name" value="Coq4"/>
</dbReference>
<proteinExistence type="predicted"/>
<evidence type="ECO:0000313" key="1">
    <source>
        <dbReference type="EMBL" id="MBO1323160.1"/>
    </source>
</evidence>
<gene>
    <name evidence="1" type="ORF">J3U88_32145</name>
</gene>
<dbReference type="RefSeq" id="WP_207863135.1">
    <property type="nucleotide sequence ID" value="NZ_JAFREP010000051.1"/>
</dbReference>
<dbReference type="PANTHER" id="PTHR12922">
    <property type="entry name" value="UBIQUINONE BIOSYNTHESIS PROTEIN"/>
    <property type="match status" value="1"/>
</dbReference>
<evidence type="ECO:0000313" key="2">
    <source>
        <dbReference type="Proteomes" id="UP000664417"/>
    </source>
</evidence>
<protein>
    <submittedName>
        <fullName evidence="1">Uncharacterized protein</fullName>
    </submittedName>
</protein>
<sequence length="211" mass="23931">MFHKLKTVAQMTRTMRRGEHVGDVPVLKMTLFMDQEAPSRHTDQALAMHDINFSHIDPTQLVRLPQGTFGHAYGRFMAFHQLQPFNFSSAIKPLFEKYPITIRYVRVHDMIHTLLDFDTSLAGELGVYSFVGQQHYTPTLDWAARVADRVAVLPFWQRARLKAAQARGKALAKDAAVLIAAPLETLFEQPLDEVRRAFIPCFARVSLPTAA</sequence>
<dbReference type="Proteomes" id="UP000664417">
    <property type="component" value="Unassembled WGS sequence"/>
</dbReference>
<dbReference type="AlphaFoldDB" id="A0A8J7QIT0"/>
<dbReference type="PANTHER" id="PTHR12922:SF7">
    <property type="entry name" value="UBIQUINONE BIOSYNTHESIS PROTEIN COQ4 HOMOLOG, MITOCHONDRIAL"/>
    <property type="match status" value="1"/>
</dbReference>
<dbReference type="EMBL" id="JAFREP010000051">
    <property type="protein sequence ID" value="MBO1323160.1"/>
    <property type="molecule type" value="Genomic_DNA"/>
</dbReference>
<comment type="caution">
    <text evidence="1">The sequence shown here is derived from an EMBL/GenBank/DDBJ whole genome shotgun (WGS) entry which is preliminary data.</text>
</comment>